<proteinExistence type="predicted"/>
<accession>A0A2K8KR44</accession>
<organism evidence="1 2">
    <name type="scientific">Reinekea forsetii</name>
    <dbReference type="NCBI Taxonomy" id="1336806"/>
    <lineage>
        <taxon>Bacteria</taxon>
        <taxon>Pseudomonadati</taxon>
        <taxon>Pseudomonadota</taxon>
        <taxon>Gammaproteobacteria</taxon>
        <taxon>Oceanospirillales</taxon>
        <taxon>Saccharospirillaceae</taxon>
        <taxon>Reinekea</taxon>
    </lineage>
</organism>
<dbReference type="InterPro" id="IPR016035">
    <property type="entry name" value="Acyl_Trfase/lysoPLipase"/>
</dbReference>
<gene>
    <name evidence="1" type="ORF">REIFOR_02068</name>
</gene>
<dbReference type="AlphaFoldDB" id="A0A2K8KR44"/>
<dbReference type="EMBL" id="CP011797">
    <property type="protein sequence ID" value="ATX77203.1"/>
    <property type="molecule type" value="Genomic_DNA"/>
</dbReference>
<dbReference type="SUPFAM" id="SSF52151">
    <property type="entry name" value="FabD/lysophospholipase-like"/>
    <property type="match status" value="1"/>
</dbReference>
<sequence length="363" mass="41072">MAVTVSRRAMEPIEIFAGQQAYRHIAQSGIRPTDIRAIIGASGGPKWFVLSHLDRYLMQNWLPAIPHQLELIGSSIGAWRMAAYASAAPMAALEQLESQYLNQRYSARPSHQEISQSIRQLLDSFIQPNDLDQHQLKKLHIVAARCKGLSQLKQPSIQGLAFAAVAVGNLVSRRSLPRSFDRVIFQSPGGQLPVAQWDHFRTHQVPLNRANYRDALLASGAIPIVIEGVRDPVGAPRGLYRDGGMVDYHFDLPFKPEQGLVLYPHFSPLLKPGWFDKPLPWRKVHASNYSHTLMISPSREFVASLPYGKIPDRRDFERLDNDSRIRYWQTVVDRNQAIAEAFDRWVHSANPLDQVIPIETLTR</sequence>
<dbReference type="KEGG" id="rfo:REIFOR_02068"/>
<dbReference type="Proteomes" id="UP000229757">
    <property type="component" value="Chromosome"/>
</dbReference>
<keyword evidence="2" id="KW-1185">Reference proteome</keyword>
<evidence type="ECO:0000313" key="2">
    <source>
        <dbReference type="Proteomes" id="UP000229757"/>
    </source>
</evidence>
<evidence type="ECO:0000313" key="1">
    <source>
        <dbReference type="EMBL" id="ATX77203.1"/>
    </source>
</evidence>
<reference evidence="1 2" key="1">
    <citation type="journal article" date="2017" name="Environ. Microbiol.">
        <title>Genomic and physiological analyses of 'Reinekea forsetii' reveal a versatile opportunistic lifestyle during spring algae blooms.</title>
        <authorList>
            <person name="Avci B."/>
            <person name="Hahnke R.L."/>
            <person name="Chafee M."/>
            <person name="Fischer T."/>
            <person name="Gruber-Vodicka H."/>
            <person name="Tegetmeyer H.E."/>
            <person name="Harder J."/>
            <person name="Fuchs B.M."/>
            <person name="Amann R.I."/>
            <person name="Teeling H."/>
        </authorList>
    </citation>
    <scope>NUCLEOTIDE SEQUENCE [LARGE SCALE GENOMIC DNA]</scope>
    <source>
        <strain evidence="1 2">Hel1_31_D35</strain>
    </source>
</reference>
<protein>
    <submittedName>
        <fullName evidence="1">Uncharacterized protein</fullName>
    </submittedName>
</protein>
<name>A0A2K8KR44_9GAMM</name>